<dbReference type="EMBL" id="LYXE01000050">
    <property type="protein sequence ID" value="PDW00240.1"/>
    <property type="molecule type" value="Genomic_DNA"/>
</dbReference>
<name>A0A2H3L1E4_9CHLR</name>
<dbReference type="RefSeq" id="WP_097651197.1">
    <property type="nucleotide sequence ID" value="NZ_LYXE01000050.1"/>
</dbReference>
<accession>A0A2H3L1E4</accession>
<protein>
    <recommendedName>
        <fullName evidence="1">Effector-associated domain-containing protein</fullName>
    </recommendedName>
</protein>
<dbReference type="OrthoDB" id="467771at2"/>
<comment type="caution">
    <text evidence="2">The sequence shown here is derived from an EMBL/GenBank/DDBJ whole genome shotgun (WGS) entry which is preliminary data.</text>
</comment>
<sequence>MLAFLEAHVRNAIPRHAQSRADVLSIVTICNNYPGALNELLVGVRFFEAGTVAMQAVAEFWRGFGPADRPTLEWRHDPP</sequence>
<feature type="domain" description="Effector-associated" evidence="1">
    <location>
        <begin position="2"/>
        <end position="61"/>
    </location>
</feature>
<reference evidence="2 3" key="1">
    <citation type="submission" date="2016-05" db="EMBL/GenBank/DDBJ databases">
        <authorList>
            <person name="Lavstsen T."/>
            <person name="Jespersen J.S."/>
        </authorList>
    </citation>
    <scope>NUCLEOTIDE SEQUENCE [LARGE SCALE GENOMIC DNA]</scope>
    <source>
        <strain evidence="2 3">B7-9</strain>
    </source>
</reference>
<evidence type="ECO:0000313" key="3">
    <source>
        <dbReference type="Proteomes" id="UP000220922"/>
    </source>
</evidence>
<dbReference type="InterPro" id="IPR045431">
    <property type="entry name" value="EAD2"/>
</dbReference>
<dbReference type="Pfam" id="PF19956">
    <property type="entry name" value="EAD2"/>
    <property type="match status" value="1"/>
</dbReference>
<evidence type="ECO:0000313" key="2">
    <source>
        <dbReference type="EMBL" id="PDW00240.1"/>
    </source>
</evidence>
<dbReference type="Proteomes" id="UP000220922">
    <property type="component" value="Unassembled WGS sequence"/>
</dbReference>
<organism evidence="2 3">
    <name type="scientific">Candidatus Chloroploca asiatica</name>
    <dbReference type="NCBI Taxonomy" id="1506545"/>
    <lineage>
        <taxon>Bacteria</taxon>
        <taxon>Bacillati</taxon>
        <taxon>Chloroflexota</taxon>
        <taxon>Chloroflexia</taxon>
        <taxon>Chloroflexales</taxon>
        <taxon>Chloroflexineae</taxon>
        <taxon>Oscillochloridaceae</taxon>
        <taxon>Candidatus Chloroploca</taxon>
    </lineage>
</organism>
<keyword evidence="3" id="KW-1185">Reference proteome</keyword>
<evidence type="ECO:0000259" key="1">
    <source>
        <dbReference type="Pfam" id="PF19956"/>
    </source>
</evidence>
<gene>
    <name evidence="2" type="ORF">A9Q02_10500</name>
</gene>
<dbReference type="AlphaFoldDB" id="A0A2H3L1E4"/>
<proteinExistence type="predicted"/>